<dbReference type="RefSeq" id="XP_002175134.1">
    <property type="nucleotide sequence ID" value="XM_002175098.2"/>
</dbReference>
<dbReference type="eggNOG" id="KOG4347">
    <property type="taxonomic scope" value="Eukaryota"/>
</dbReference>
<dbReference type="AlphaFoldDB" id="B6K5N7"/>
<dbReference type="SMART" id="SM00164">
    <property type="entry name" value="TBC"/>
    <property type="match status" value="1"/>
</dbReference>
<dbReference type="PANTHER" id="PTHR47219:SF20">
    <property type="entry name" value="TBC1 DOMAIN FAMILY MEMBER 2B"/>
    <property type="match status" value="1"/>
</dbReference>
<dbReference type="HOGENOM" id="CLU_003538_1_0_1"/>
<sequence length="832" mass="94623">MSAIANLIKEKLIGTEPQEAERRLRWSFRLAASQILLGRLECELLLPESIDNSHQALSTATSLHTDNIPEYATSIGLPGNAYMFNDYFCFISDNHEVRFCIPYTVIQKAARTSKNGIASELRLYMFHGLTITLEYLRAPEAFLRFCELLRDALRAHKSEMPSTAEFAKSFYSDYICSDSKTPSKAAQTNFGFGEIHDYPTDAKASRERPKLRLWRDYFSQHGRNLTLVRLPVFSKLIRIGIPNKLRGELWELCSGSLYLRLENRNEYTHLLKVHSGQVSFSIEEIEKDLGRSLPEYPAYQSEEGISSLRNVLVAFSWKNPDVGYCQAMNIVAAALLIHCSEEQTFWLMHRLCESYVPGYYSKTMYGTLLDQKVFESLVRKLMPVLYAHFINSDIQLSIVSLPWFLSLFFSTMPLQHAFRILDSFFLEGPRVLFQIGLAILYLNEEEIFKVKEDAMFISILKRYFSTLDERPYHESLDKRASNITRFQELLVVAFKKFSNITHGVIEAERKKFSGTVMSSIESFAKRTQIRSLQNYQPLTKDELGIIYDRYLAAQTEPLSTPDDTSSTHMDFVCFCRFMAGLAEWANDLDEKSINTPASFMRRLFLRFDKSLVGSVSLQDVVSGIAELKVRDVMHTISYMFELYDSNGDSYLEKNDVLMVSEALLWITRYMGDEYLPAVSRFIQRCFHYADEASADGGDATNLVDITSSEDGDKRSIGANSAIRVSLPTFRMVILSVPELEQLFATGLADSIKLESLPPMITPSRGLRGLLDSLVNDTAKLTVAFRAHRPAQETVTTSSPSTSPSKLNSNSEKDDELGAAHENDKDLLQFDPF</sequence>
<dbReference type="PROSITE" id="PS50086">
    <property type="entry name" value="TBC_RABGAP"/>
    <property type="match status" value="1"/>
</dbReference>
<dbReference type="GO" id="GO:0005096">
    <property type="term" value="F:GTPase activator activity"/>
    <property type="evidence" value="ECO:0000318"/>
    <property type="project" value="GO_Central"/>
</dbReference>
<dbReference type="GeneID" id="7047536"/>
<evidence type="ECO:0000313" key="4">
    <source>
        <dbReference type="JaponicusDB" id="SJAG_04013"/>
    </source>
</evidence>
<dbReference type="OrthoDB" id="17687at2759"/>
<accession>B6K5N7</accession>
<keyword evidence="5" id="KW-1185">Reference proteome</keyword>
<protein>
    <submittedName>
        <fullName evidence="3">GTPase activating protein</fullName>
    </submittedName>
</protein>
<feature type="compositionally biased region" description="Basic and acidic residues" evidence="1">
    <location>
        <begin position="815"/>
        <end position="832"/>
    </location>
</feature>
<reference evidence="3 5" key="1">
    <citation type="journal article" date="2011" name="Science">
        <title>Comparative functional genomics of the fission yeasts.</title>
        <authorList>
            <person name="Rhind N."/>
            <person name="Chen Z."/>
            <person name="Yassour M."/>
            <person name="Thompson D.A."/>
            <person name="Haas B.J."/>
            <person name="Habib N."/>
            <person name="Wapinski I."/>
            <person name="Roy S."/>
            <person name="Lin M.F."/>
            <person name="Heiman D.I."/>
            <person name="Young S.K."/>
            <person name="Furuya K."/>
            <person name="Guo Y."/>
            <person name="Pidoux A."/>
            <person name="Chen H.M."/>
            <person name="Robbertse B."/>
            <person name="Goldberg J.M."/>
            <person name="Aoki K."/>
            <person name="Bayne E.H."/>
            <person name="Berlin A.M."/>
            <person name="Desjardins C.A."/>
            <person name="Dobbs E."/>
            <person name="Dukaj L."/>
            <person name="Fan L."/>
            <person name="FitzGerald M.G."/>
            <person name="French C."/>
            <person name="Gujja S."/>
            <person name="Hansen K."/>
            <person name="Keifenheim D."/>
            <person name="Levin J.Z."/>
            <person name="Mosher R.A."/>
            <person name="Mueller C.A."/>
            <person name="Pfiffner J."/>
            <person name="Priest M."/>
            <person name="Russ C."/>
            <person name="Smialowska A."/>
            <person name="Swoboda P."/>
            <person name="Sykes S.M."/>
            <person name="Vaughn M."/>
            <person name="Vengrova S."/>
            <person name="Yoder R."/>
            <person name="Zeng Q."/>
            <person name="Allshire R."/>
            <person name="Baulcombe D."/>
            <person name="Birren B.W."/>
            <person name="Brown W."/>
            <person name="Ekwall K."/>
            <person name="Kellis M."/>
            <person name="Leatherwood J."/>
            <person name="Levin H."/>
            <person name="Margalit H."/>
            <person name="Martienssen R."/>
            <person name="Nieduszynski C.A."/>
            <person name="Spatafora J.W."/>
            <person name="Friedman N."/>
            <person name="Dalgaard J.Z."/>
            <person name="Baumann P."/>
            <person name="Niki H."/>
            <person name="Regev A."/>
            <person name="Nusbaum C."/>
        </authorList>
    </citation>
    <scope>NUCLEOTIDE SEQUENCE [LARGE SCALE GENOMIC DNA]</scope>
    <source>
        <strain evidence="5">yFS275 / FY16936</strain>
    </source>
</reference>
<dbReference type="VEuPathDB" id="FungiDB:SJAG_04013"/>
<dbReference type="InterPro" id="IPR011992">
    <property type="entry name" value="EF-hand-dom_pair"/>
</dbReference>
<evidence type="ECO:0000313" key="3">
    <source>
        <dbReference type="EMBL" id="EEB08841.1"/>
    </source>
</evidence>
<dbReference type="EMBL" id="KE651167">
    <property type="protein sequence ID" value="EEB08841.1"/>
    <property type="molecule type" value="Genomic_DNA"/>
</dbReference>
<dbReference type="Gene3D" id="1.10.8.270">
    <property type="entry name" value="putative rabgap domain of human tbc1 domain family member 14 like domains"/>
    <property type="match status" value="1"/>
</dbReference>
<dbReference type="STRING" id="402676.B6K5N7"/>
<feature type="compositionally biased region" description="Low complexity" evidence="1">
    <location>
        <begin position="793"/>
        <end position="809"/>
    </location>
</feature>
<feature type="domain" description="Rab-GAP TBC" evidence="2">
    <location>
        <begin position="240"/>
        <end position="428"/>
    </location>
</feature>
<evidence type="ECO:0000259" key="2">
    <source>
        <dbReference type="PROSITE" id="PS50086"/>
    </source>
</evidence>
<feature type="region of interest" description="Disordered" evidence="1">
    <location>
        <begin position="788"/>
        <end position="832"/>
    </location>
</feature>
<gene>
    <name evidence="4" type="primary">gyp4</name>
    <name evidence="3" type="ORF">SJAG_04013</name>
</gene>
<dbReference type="Proteomes" id="UP000001744">
    <property type="component" value="Unassembled WGS sequence"/>
</dbReference>
<name>B6K5N7_SCHJY</name>
<dbReference type="SUPFAM" id="SSF47923">
    <property type="entry name" value="Ypt/Rab-GAP domain of gyp1p"/>
    <property type="match status" value="2"/>
</dbReference>
<dbReference type="Gene3D" id="1.10.10.750">
    <property type="entry name" value="Ypt/Rab-GAP domain of gyp1p, domain 1"/>
    <property type="match status" value="1"/>
</dbReference>
<dbReference type="JaponicusDB" id="SJAG_04013">
    <property type="gene designation" value="gyp4"/>
</dbReference>
<evidence type="ECO:0000256" key="1">
    <source>
        <dbReference type="SAM" id="MobiDB-lite"/>
    </source>
</evidence>
<dbReference type="Gene3D" id="1.10.238.10">
    <property type="entry name" value="EF-hand"/>
    <property type="match status" value="1"/>
</dbReference>
<dbReference type="InterPro" id="IPR050302">
    <property type="entry name" value="Rab_GAP_TBC_domain"/>
</dbReference>
<dbReference type="PANTHER" id="PTHR47219">
    <property type="entry name" value="RAB GTPASE-ACTIVATING PROTEIN 1-LIKE"/>
    <property type="match status" value="1"/>
</dbReference>
<dbReference type="InterPro" id="IPR000195">
    <property type="entry name" value="Rab-GAP-TBC_dom"/>
</dbReference>
<dbReference type="Gene3D" id="1.10.472.80">
    <property type="entry name" value="Ypt/Rab-GAP domain of gyp1p, domain 3"/>
    <property type="match status" value="1"/>
</dbReference>
<dbReference type="Pfam" id="PF00566">
    <property type="entry name" value="RabGAP-TBC"/>
    <property type="match status" value="1"/>
</dbReference>
<organism evidence="3 5">
    <name type="scientific">Schizosaccharomyces japonicus (strain yFS275 / FY16936)</name>
    <name type="common">Fission yeast</name>
    <dbReference type="NCBI Taxonomy" id="402676"/>
    <lineage>
        <taxon>Eukaryota</taxon>
        <taxon>Fungi</taxon>
        <taxon>Dikarya</taxon>
        <taxon>Ascomycota</taxon>
        <taxon>Taphrinomycotina</taxon>
        <taxon>Schizosaccharomycetes</taxon>
        <taxon>Schizosaccharomycetales</taxon>
        <taxon>Schizosaccharomycetaceae</taxon>
        <taxon>Schizosaccharomyces</taxon>
    </lineage>
</organism>
<dbReference type="SUPFAM" id="SSF47473">
    <property type="entry name" value="EF-hand"/>
    <property type="match status" value="1"/>
</dbReference>
<dbReference type="OMA" id="IYMSETQ"/>
<dbReference type="FunFam" id="1.10.8.270:FF:000026">
    <property type="entry name" value="TBC (Tre-2/Bub2/Cdc16) domain family"/>
    <property type="match status" value="1"/>
</dbReference>
<evidence type="ECO:0000313" key="5">
    <source>
        <dbReference type="Proteomes" id="UP000001744"/>
    </source>
</evidence>
<dbReference type="InterPro" id="IPR035969">
    <property type="entry name" value="Rab-GAP_TBC_sf"/>
</dbReference>
<proteinExistence type="predicted"/>